<dbReference type="AlphaFoldDB" id="A0A2A3YLB9"/>
<dbReference type="SUPFAM" id="SSF51569">
    <property type="entry name" value="Aldolase"/>
    <property type="match status" value="1"/>
</dbReference>
<keyword evidence="5" id="KW-0119">Carbohydrate metabolism</keyword>
<dbReference type="CDD" id="cd00452">
    <property type="entry name" value="KDPG_aldolase"/>
    <property type="match status" value="1"/>
</dbReference>
<name>A0A2A3YLB9_9MICO</name>
<comment type="subunit">
    <text evidence="3">Homotrimer.</text>
</comment>
<dbReference type="PANTHER" id="PTHR30246:SF1">
    <property type="entry name" value="2-DEHYDRO-3-DEOXY-6-PHOSPHOGALACTONATE ALDOLASE-RELATED"/>
    <property type="match status" value="1"/>
</dbReference>
<gene>
    <name evidence="6" type="ORF">CIK66_06800</name>
</gene>
<comment type="similarity">
    <text evidence="2">Belongs to the KHG/KDPG aldolase family.</text>
</comment>
<dbReference type="PANTHER" id="PTHR30246">
    <property type="entry name" value="2-KETO-3-DEOXY-6-PHOSPHOGLUCONATE ALDOLASE"/>
    <property type="match status" value="1"/>
</dbReference>
<evidence type="ECO:0000256" key="2">
    <source>
        <dbReference type="ARBA" id="ARBA00006906"/>
    </source>
</evidence>
<sequence>MTSHQPLLIAILRGLTPQEAPAVGDALLGAGIAHLEVPLNSPQPFESIRILSERLGSDARIGAGTVVDLADVQRVADAGGELVVAPNTDPEIIARSLELGMTPYPGVATATDVFSALRAGARHLKIFPADALGESLLKAWSAVVPEGTSFLPVGGITTETIPSWIRAGAGGAGIGSFLYAPGRSADEVGSIGADLVRAAQGAHQREGTAL</sequence>
<dbReference type="EMBL" id="NRGR01000011">
    <property type="protein sequence ID" value="PCC39895.1"/>
    <property type="molecule type" value="Genomic_DNA"/>
</dbReference>
<dbReference type="EC" id="4.1.2.21" evidence="6"/>
<dbReference type="GO" id="GO:0008674">
    <property type="term" value="F:2-dehydro-3-deoxy-6-phosphogalactonate aldolase activity"/>
    <property type="evidence" value="ECO:0007669"/>
    <property type="project" value="UniProtKB-EC"/>
</dbReference>
<evidence type="ECO:0000256" key="1">
    <source>
        <dbReference type="ARBA" id="ARBA00004761"/>
    </source>
</evidence>
<dbReference type="InterPro" id="IPR013785">
    <property type="entry name" value="Aldolase_TIM"/>
</dbReference>
<dbReference type="OrthoDB" id="9805177at2"/>
<dbReference type="InterPro" id="IPR000887">
    <property type="entry name" value="Aldlse_KDPG_KHG"/>
</dbReference>
<keyword evidence="4 6" id="KW-0456">Lyase</keyword>
<proteinExistence type="inferred from homology"/>
<reference evidence="6 7" key="1">
    <citation type="journal article" date="2017" name="Elife">
        <title>Extensive horizontal gene transfer in cheese-associated bacteria.</title>
        <authorList>
            <person name="Bonham K.S."/>
            <person name="Wolfe B.E."/>
            <person name="Dutton R.J."/>
        </authorList>
    </citation>
    <scope>NUCLEOTIDE SEQUENCE [LARGE SCALE GENOMIC DNA]</scope>
    <source>
        <strain evidence="6 7">341_9</strain>
    </source>
</reference>
<dbReference type="NCBIfam" id="NF006600">
    <property type="entry name" value="PRK09140.1"/>
    <property type="match status" value="1"/>
</dbReference>
<accession>A0A2A3YLB9</accession>
<evidence type="ECO:0000256" key="3">
    <source>
        <dbReference type="ARBA" id="ARBA00011233"/>
    </source>
</evidence>
<dbReference type="Gene3D" id="3.20.20.70">
    <property type="entry name" value="Aldolase class I"/>
    <property type="match status" value="1"/>
</dbReference>
<organism evidence="6 7">
    <name type="scientific">Brachybacterium alimentarium</name>
    <dbReference type="NCBI Taxonomy" id="47845"/>
    <lineage>
        <taxon>Bacteria</taxon>
        <taxon>Bacillati</taxon>
        <taxon>Actinomycetota</taxon>
        <taxon>Actinomycetes</taxon>
        <taxon>Micrococcales</taxon>
        <taxon>Dermabacteraceae</taxon>
        <taxon>Brachybacterium</taxon>
    </lineage>
</organism>
<comment type="pathway">
    <text evidence="1">Carbohydrate acid metabolism.</text>
</comment>
<dbReference type="RefSeq" id="WP_096196822.1">
    <property type="nucleotide sequence ID" value="NZ_JBQQGT010000031.1"/>
</dbReference>
<evidence type="ECO:0000313" key="7">
    <source>
        <dbReference type="Proteomes" id="UP000218598"/>
    </source>
</evidence>
<protein>
    <submittedName>
        <fullName evidence="6">2-dehydro-3-deoxy-6-phosphogalactonate aldolase</fullName>
        <ecNumber evidence="6">4.1.2.21</ecNumber>
    </submittedName>
</protein>
<evidence type="ECO:0000256" key="4">
    <source>
        <dbReference type="ARBA" id="ARBA00023239"/>
    </source>
</evidence>
<evidence type="ECO:0000313" key="6">
    <source>
        <dbReference type="EMBL" id="PCC39895.1"/>
    </source>
</evidence>
<keyword evidence="7" id="KW-1185">Reference proteome</keyword>
<evidence type="ECO:0000256" key="5">
    <source>
        <dbReference type="ARBA" id="ARBA00023277"/>
    </source>
</evidence>
<comment type="caution">
    <text evidence="6">The sequence shown here is derived from an EMBL/GenBank/DDBJ whole genome shotgun (WGS) entry which is preliminary data.</text>
</comment>
<dbReference type="Pfam" id="PF01081">
    <property type="entry name" value="Aldolase"/>
    <property type="match status" value="1"/>
</dbReference>
<dbReference type="Proteomes" id="UP000218598">
    <property type="component" value="Unassembled WGS sequence"/>
</dbReference>